<keyword evidence="2" id="KW-1185">Reference proteome</keyword>
<evidence type="ECO:0000313" key="2">
    <source>
        <dbReference type="Proteomes" id="UP000054995"/>
    </source>
</evidence>
<sequence length="139" mass="15782">MQTCIQNNLSILIEQKICRLIDILDYAFNLRISETSYQFTHTDVTIGSLTTAVNPTDSDESKVISHKRVHLQRFDDDEIYKAITVYDTLKTMNNVQQNISNHVTIDTNQAVGIVMDKREDKRSWSSIITISAIMAGTLS</sequence>
<dbReference type="EMBL" id="JYDT01000005">
    <property type="protein sequence ID" value="KRY92710.1"/>
    <property type="molecule type" value="Genomic_DNA"/>
</dbReference>
<dbReference type="Proteomes" id="UP000054995">
    <property type="component" value="Unassembled WGS sequence"/>
</dbReference>
<name>A0A0V1G308_TRIPS</name>
<comment type="caution">
    <text evidence="1">The sequence shown here is derived from an EMBL/GenBank/DDBJ whole genome shotgun (WGS) entry which is preliminary data.</text>
</comment>
<reference evidence="1 2" key="1">
    <citation type="submission" date="2015-01" db="EMBL/GenBank/DDBJ databases">
        <title>Evolution of Trichinella species and genotypes.</title>
        <authorList>
            <person name="Korhonen P.K."/>
            <person name="Edoardo P."/>
            <person name="Giuseppe L.R."/>
            <person name="Gasser R.B."/>
        </authorList>
    </citation>
    <scope>NUCLEOTIDE SEQUENCE [LARGE SCALE GENOMIC DNA]</scope>
    <source>
        <strain evidence="1">ISS470</strain>
    </source>
</reference>
<proteinExistence type="predicted"/>
<gene>
    <name evidence="1" type="ORF">T4D_10699</name>
</gene>
<protein>
    <submittedName>
        <fullName evidence="1">Uncharacterized protein</fullName>
    </submittedName>
</protein>
<accession>A0A0V1G308</accession>
<dbReference type="OrthoDB" id="10376565at2759"/>
<organism evidence="1 2">
    <name type="scientific">Trichinella pseudospiralis</name>
    <name type="common">Parasitic roundworm</name>
    <dbReference type="NCBI Taxonomy" id="6337"/>
    <lineage>
        <taxon>Eukaryota</taxon>
        <taxon>Metazoa</taxon>
        <taxon>Ecdysozoa</taxon>
        <taxon>Nematoda</taxon>
        <taxon>Enoplea</taxon>
        <taxon>Dorylaimia</taxon>
        <taxon>Trichinellida</taxon>
        <taxon>Trichinellidae</taxon>
        <taxon>Trichinella</taxon>
    </lineage>
</organism>
<evidence type="ECO:0000313" key="1">
    <source>
        <dbReference type="EMBL" id="KRY92710.1"/>
    </source>
</evidence>
<dbReference type="AlphaFoldDB" id="A0A0V1G308"/>